<dbReference type="Proteomes" id="UP000307574">
    <property type="component" value="Unassembled WGS sequence"/>
</dbReference>
<name>A0A4U1ZDN2_9VIBR</name>
<dbReference type="InterPro" id="IPR018774">
    <property type="entry name" value="Phage_Mu_GpT"/>
</dbReference>
<dbReference type="AlphaFoldDB" id="A0A4U1ZDN2"/>
<accession>A0A4U1ZDN2</accession>
<dbReference type="Pfam" id="PF10124">
    <property type="entry name" value="Mu-like_gpT"/>
    <property type="match status" value="1"/>
</dbReference>
<sequence>MATEAQVIEALQATMSAAYVKGLGAAKPQWSKIATLVPSSGAANFYGWLKDLPGIVEWTGDRQLADMGKHGYSIENKTFESSISIGRDEVDDDQIGHYSVIAQNYGDQVAYFPDTLSYPLLAAGFTTLCYDGQNYFDTDHPLETTPATTFSNVVGDPSTDTGEPWFLIDDTKVLKPIVYQERRPFVFKNMNPNEEYTWFNNKYAAGVDGRSNVGFSFPQLAIGSKAALTEANYEEAKKILQKMKKVDGTPIGVRATKLVVGPDNEAAAKKLIERMLVDGGDSNPYYNDVEVVVSPLISA</sequence>
<dbReference type="RefSeq" id="WP_136980567.1">
    <property type="nucleotide sequence ID" value="NZ_SYUV01000044.1"/>
</dbReference>
<evidence type="ECO:0000259" key="1">
    <source>
        <dbReference type="Pfam" id="PF10124"/>
    </source>
</evidence>
<gene>
    <name evidence="2" type="ORF">FCV50_13320</name>
</gene>
<dbReference type="EMBL" id="SYUV01000044">
    <property type="protein sequence ID" value="TKF30781.1"/>
    <property type="molecule type" value="Genomic_DNA"/>
</dbReference>
<protein>
    <submittedName>
        <fullName evidence="2">Phage head protein</fullName>
    </submittedName>
</protein>
<evidence type="ECO:0000313" key="2">
    <source>
        <dbReference type="EMBL" id="TKF30781.1"/>
    </source>
</evidence>
<comment type="caution">
    <text evidence="2">The sequence shown here is derived from an EMBL/GenBank/DDBJ whole genome shotgun (WGS) entry which is preliminary data.</text>
</comment>
<evidence type="ECO:0000313" key="3">
    <source>
        <dbReference type="Proteomes" id="UP000307574"/>
    </source>
</evidence>
<organism evidence="2 3">
    <name type="scientific">Vibrio kanaloae</name>
    <dbReference type="NCBI Taxonomy" id="170673"/>
    <lineage>
        <taxon>Bacteria</taxon>
        <taxon>Pseudomonadati</taxon>
        <taxon>Pseudomonadota</taxon>
        <taxon>Gammaproteobacteria</taxon>
        <taxon>Vibrionales</taxon>
        <taxon>Vibrionaceae</taxon>
        <taxon>Vibrio</taxon>
    </lineage>
</organism>
<reference evidence="2 3" key="1">
    <citation type="submission" date="2019-04" db="EMBL/GenBank/DDBJ databases">
        <title>A reverse ecology approach based on a biological definition of microbial populations.</title>
        <authorList>
            <person name="Arevalo P."/>
            <person name="Vaninsberghe D."/>
            <person name="Elsherbini J."/>
            <person name="Gore J."/>
            <person name="Polz M."/>
        </authorList>
    </citation>
    <scope>NUCLEOTIDE SEQUENCE [LARGE SCALE GENOMIC DNA]</scope>
    <source>
        <strain evidence="2 3">10N.261.46.F4</strain>
    </source>
</reference>
<feature type="domain" description="Bacteriophage Mu GpT" evidence="1">
    <location>
        <begin position="8"/>
        <end position="296"/>
    </location>
</feature>
<proteinExistence type="predicted"/>